<gene>
    <name evidence="1" type="ORF">PVAP13_6KG298606</name>
</gene>
<organism evidence="1 2">
    <name type="scientific">Panicum virgatum</name>
    <name type="common">Blackwell switchgrass</name>
    <dbReference type="NCBI Taxonomy" id="38727"/>
    <lineage>
        <taxon>Eukaryota</taxon>
        <taxon>Viridiplantae</taxon>
        <taxon>Streptophyta</taxon>
        <taxon>Embryophyta</taxon>
        <taxon>Tracheophyta</taxon>
        <taxon>Spermatophyta</taxon>
        <taxon>Magnoliopsida</taxon>
        <taxon>Liliopsida</taxon>
        <taxon>Poales</taxon>
        <taxon>Poaceae</taxon>
        <taxon>PACMAD clade</taxon>
        <taxon>Panicoideae</taxon>
        <taxon>Panicodae</taxon>
        <taxon>Paniceae</taxon>
        <taxon>Panicinae</taxon>
        <taxon>Panicum</taxon>
        <taxon>Panicum sect. Hiantes</taxon>
    </lineage>
</organism>
<dbReference type="Proteomes" id="UP000823388">
    <property type="component" value="Chromosome 6K"/>
</dbReference>
<sequence length="87" mass="9401">MAASTITARLPAIWRFSGDDDAVPPLSSSSHAPQIHGHPHDIIRASAVRMLNLGKTPHDLWAPWQRAVAGFDGAVAEQGPSSRRRKV</sequence>
<name>A0A8T0RES6_PANVG</name>
<keyword evidence="2" id="KW-1185">Reference proteome</keyword>
<proteinExistence type="predicted"/>
<accession>A0A8T0RES6</accession>
<reference evidence="1" key="1">
    <citation type="submission" date="2020-05" db="EMBL/GenBank/DDBJ databases">
        <title>WGS assembly of Panicum virgatum.</title>
        <authorList>
            <person name="Lovell J.T."/>
            <person name="Jenkins J."/>
            <person name="Shu S."/>
            <person name="Juenger T.E."/>
            <person name="Schmutz J."/>
        </authorList>
    </citation>
    <scope>NUCLEOTIDE SEQUENCE</scope>
    <source>
        <strain evidence="1">AP13</strain>
    </source>
</reference>
<evidence type="ECO:0000313" key="1">
    <source>
        <dbReference type="EMBL" id="KAG2584401.1"/>
    </source>
</evidence>
<protein>
    <submittedName>
        <fullName evidence="1">Uncharacterized protein</fullName>
    </submittedName>
</protein>
<dbReference type="AlphaFoldDB" id="A0A8T0RES6"/>
<dbReference type="EMBL" id="CM029047">
    <property type="protein sequence ID" value="KAG2584401.1"/>
    <property type="molecule type" value="Genomic_DNA"/>
</dbReference>
<comment type="caution">
    <text evidence="1">The sequence shown here is derived from an EMBL/GenBank/DDBJ whole genome shotgun (WGS) entry which is preliminary data.</text>
</comment>
<evidence type="ECO:0000313" key="2">
    <source>
        <dbReference type="Proteomes" id="UP000823388"/>
    </source>
</evidence>